<evidence type="ECO:0000256" key="1">
    <source>
        <dbReference type="SAM" id="MobiDB-lite"/>
    </source>
</evidence>
<organism evidence="2 3">
    <name type="scientific">Lasallia pustulata</name>
    <dbReference type="NCBI Taxonomy" id="136370"/>
    <lineage>
        <taxon>Eukaryota</taxon>
        <taxon>Fungi</taxon>
        <taxon>Dikarya</taxon>
        <taxon>Ascomycota</taxon>
        <taxon>Pezizomycotina</taxon>
        <taxon>Lecanoromycetes</taxon>
        <taxon>OSLEUM clade</taxon>
        <taxon>Umbilicariomycetidae</taxon>
        <taxon>Umbilicariales</taxon>
        <taxon>Umbilicariaceae</taxon>
        <taxon>Lasallia</taxon>
    </lineage>
</organism>
<dbReference type="AlphaFoldDB" id="A0A5M8PXB5"/>
<comment type="caution">
    <text evidence="2">The sequence shown here is derived from an EMBL/GenBank/DDBJ whole genome shotgun (WGS) entry which is preliminary data.</text>
</comment>
<feature type="region of interest" description="Disordered" evidence="1">
    <location>
        <begin position="90"/>
        <end position="115"/>
    </location>
</feature>
<evidence type="ECO:0000313" key="2">
    <source>
        <dbReference type="EMBL" id="KAA6413734.1"/>
    </source>
</evidence>
<dbReference type="Proteomes" id="UP000324767">
    <property type="component" value="Unassembled WGS sequence"/>
</dbReference>
<dbReference type="InterPro" id="IPR036397">
    <property type="entry name" value="RNaseH_sf"/>
</dbReference>
<sequence>MLKTQRPKNPKLCAAITIRQRETLVWDSWDRGNMAVHIFAYNALVQTYVQMKNSQNSRKKISNCDSKSVVQSSDLNPMEAVWNILRQSVRRRKRKTKDDLTDAEQTVPHENTVSL</sequence>
<name>A0A5M8PXB5_9LECA</name>
<evidence type="ECO:0000313" key="3">
    <source>
        <dbReference type="Proteomes" id="UP000324767"/>
    </source>
</evidence>
<reference evidence="2 3" key="1">
    <citation type="submission" date="2019-09" db="EMBL/GenBank/DDBJ databases">
        <title>The hologenome of the rock-dwelling lichen Lasallia pustulata.</title>
        <authorList>
            <person name="Greshake Tzovaras B."/>
            <person name="Segers F."/>
            <person name="Bicker A."/>
            <person name="Dal Grande F."/>
            <person name="Otte J."/>
            <person name="Hankeln T."/>
            <person name="Schmitt I."/>
            <person name="Ebersberger I."/>
        </authorList>
    </citation>
    <scope>NUCLEOTIDE SEQUENCE [LARGE SCALE GENOMIC DNA]</scope>
    <source>
        <strain evidence="2">A1-1</strain>
    </source>
</reference>
<protein>
    <submittedName>
        <fullName evidence="2">Uncharacterized protein</fullName>
    </submittedName>
</protein>
<dbReference type="GO" id="GO:0003676">
    <property type="term" value="F:nucleic acid binding"/>
    <property type="evidence" value="ECO:0007669"/>
    <property type="project" value="InterPro"/>
</dbReference>
<proteinExistence type="predicted"/>
<accession>A0A5M8PXB5</accession>
<dbReference type="Gene3D" id="3.30.420.10">
    <property type="entry name" value="Ribonuclease H-like superfamily/Ribonuclease H"/>
    <property type="match status" value="1"/>
</dbReference>
<dbReference type="EMBL" id="VXIT01000003">
    <property type="protein sequence ID" value="KAA6413734.1"/>
    <property type="molecule type" value="Genomic_DNA"/>
</dbReference>
<gene>
    <name evidence="2" type="ORF">FRX48_02095</name>
</gene>